<dbReference type="GO" id="GO:0005886">
    <property type="term" value="C:plasma membrane"/>
    <property type="evidence" value="ECO:0007669"/>
    <property type="project" value="UniProtKB-SubCell"/>
</dbReference>
<evidence type="ECO:0000256" key="8">
    <source>
        <dbReference type="ARBA" id="ARBA00023224"/>
    </source>
</evidence>
<keyword evidence="6 10" id="KW-0472">Membrane</keyword>
<keyword evidence="3 9" id="KW-0812">Transmembrane</keyword>
<protein>
    <recommendedName>
        <fullName evidence="11">G-protein coupled receptors family 1 profile domain-containing protein</fullName>
    </recommendedName>
</protein>
<evidence type="ECO:0000256" key="3">
    <source>
        <dbReference type="ARBA" id="ARBA00022692"/>
    </source>
</evidence>
<evidence type="ECO:0000256" key="7">
    <source>
        <dbReference type="ARBA" id="ARBA00023170"/>
    </source>
</evidence>
<dbReference type="Proteomes" id="UP001209878">
    <property type="component" value="Unassembled WGS sequence"/>
</dbReference>
<organism evidence="12 13">
    <name type="scientific">Ridgeia piscesae</name>
    <name type="common">Tubeworm</name>
    <dbReference type="NCBI Taxonomy" id="27915"/>
    <lineage>
        <taxon>Eukaryota</taxon>
        <taxon>Metazoa</taxon>
        <taxon>Spiralia</taxon>
        <taxon>Lophotrochozoa</taxon>
        <taxon>Annelida</taxon>
        <taxon>Polychaeta</taxon>
        <taxon>Sedentaria</taxon>
        <taxon>Canalipalpata</taxon>
        <taxon>Sabellida</taxon>
        <taxon>Siboglinidae</taxon>
        <taxon>Ridgeia</taxon>
    </lineage>
</organism>
<feature type="transmembrane region" description="Helical" evidence="10">
    <location>
        <begin position="183"/>
        <end position="212"/>
    </location>
</feature>
<dbReference type="AlphaFoldDB" id="A0AAD9KQE3"/>
<comment type="caution">
    <text evidence="12">The sequence shown here is derived from an EMBL/GenBank/DDBJ whole genome shotgun (WGS) entry which is preliminary data.</text>
</comment>
<evidence type="ECO:0000256" key="5">
    <source>
        <dbReference type="ARBA" id="ARBA00023040"/>
    </source>
</evidence>
<keyword evidence="2" id="KW-1003">Cell membrane</keyword>
<keyword evidence="13" id="KW-1185">Reference proteome</keyword>
<comment type="similarity">
    <text evidence="9">Belongs to the G-protein coupled receptor 1 family.</text>
</comment>
<feature type="transmembrane region" description="Helical" evidence="10">
    <location>
        <begin position="267"/>
        <end position="289"/>
    </location>
</feature>
<dbReference type="Pfam" id="PF00001">
    <property type="entry name" value="7tm_1"/>
    <property type="match status" value="1"/>
</dbReference>
<dbReference type="CDD" id="cd00637">
    <property type="entry name" value="7tm_classA_rhodopsin-like"/>
    <property type="match status" value="1"/>
</dbReference>
<keyword evidence="7 9" id="KW-0675">Receptor</keyword>
<sequence length="373" mass="41332">MEYPPCLNGTDKSTYLLTLRPEVALPYIIIVAVMGIVGTLGNLLIMATVGFSTCEKHIENMFIFNLACSDMLVTALVDPFAVIGVAKGMRFYDDKPGLNAALGSVCMISCASSLLSIGFIAINRYVYICNYGRYRSIFTRSTTAACCVTTWLFGVVIDAPAHVHWTSDGRVPLSARDSGLPVYGYTVFYLTAGVVVPFVVITICYVRIFIYINAAKQKVRRFTRQSAHKTLMKAIRQARMMLVIFLTYTVCWTPYLVVLYANVNRTLPHLLLLYAALFAHLHATGNFVVYGVCNKRFRDDCAALLGRLRLPCVRLKACLSHTSLLCERDCERVEEPVALNALMSCPYQEPINTNGVHHNGAVVSPAHKLTDPS</sequence>
<evidence type="ECO:0000256" key="9">
    <source>
        <dbReference type="RuleBase" id="RU000688"/>
    </source>
</evidence>
<evidence type="ECO:0000256" key="10">
    <source>
        <dbReference type="SAM" id="Phobius"/>
    </source>
</evidence>
<dbReference type="Gene3D" id="1.20.1070.10">
    <property type="entry name" value="Rhodopsin 7-helix transmembrane proteins"/>
    <property type="match status" value="1"/>
</dbReference>
<feature type="transmembrane region" description="Helical" evidence="10">
    <location>
        <begin position="240"/>
        <end position="261"/>
    </location>
</feature>
<comment type="subcellular location">
    <subcellularLocation>
        <location evidence="1">Cell membrane</location>
        <topology evidence="1">Multi-pass membrane protein</topology>
    </subcellularLocation>
</comment>
<proteinExistence type="inferred from homology"/>
<dbReference type="PROSITE" id="PS50262">
    <property type="entry name" value="G_PROTEIN_RECEP_F1_2"/>
    <property type="match status" value="1"/>
</dbReference>
<dbReference type="PANTHER" id="PTHR24228:SF75">
    <property type="entry name" value="G-PROTEIN COUPLED RECEPTORS FAMILY 1 PROFILE DOMAIN-CONTAINING PROTEIN"/>
    <property type="match status" value="1"/>
</dbReference>
<evidence type="ECO:0000256" key="1">
    <source>
        <dbReference type="ARBA" id="ARBA00004651"/>
    </source>
</evidence>
<feature type="transmembrane region" description="Helical" evidence="10">
    <location>
        <begin position="98"/>
        <end position="122"/>
    </location>
</feature>
<accession>A0AAD9KQE3</accession>
<name>A0AAD9KQE3_RIDPI</name>
<gene>
    <name evidence="12" type="ORF">NP493_737g01028</name>
</gene>
<dbReference type="EMBL" id="JAODUO010000734">
    <property type="protein sequence ID" value="KAK2175367.1"/>
    <property type="molecule type" value="Genomic_DNA"/>
</dbReference>
<keyword evidence="8 9" id="KW-0807">Transducer</keyword>
<evidence type="ECO:0000313" key="13">
    <source>
        <dbReference type="Proteomes" id="UP001209878"/>
    </source>
</evidence>
<feature type="domain" description="G-protein coupled receptors family 1 profile" evidence="11">
    <location>
        <begin position="41"/>
        <end position="290"/>
    </location>
</feature>
<dbReference type="InterPro" id="IPR000276">
    <property type="entry name" value="GPCR_Rhodpsn"/>
</dbReference>
<keyword evidence="5 9" id="KW-0297">G-protein coupled receptor</keyword>
<dbReference type="InterPro" id="IPR017452">
    <property type="entry name" value="GPCR_Rhodpsn_7TM"/>
</dbReference>
<keyword evidence="4 10" id="KW-1133">Transmembrane helix</keyword>
<evidence type="ECO:0000313" key="12">
    <source>
        <dbReference type="EMBL" id="KAK2175367.1"/>
    </source>
</evidence>
<feature type="transmembrane region" description="Helical" evidence="10">
    <location>
        <begin position="24"/>
        <end position="51"/>
    </location>
</feature>
<reference evidence="12" key="1">
    <citation type="journal article" date="2023" name="Mol. Biol. Evol.">
        <title>Third-Generation Sequencing Reveals the Adaptive Role of the Epigenome in Three Deep-Sea Polychaetes.</title>
        <authorList>
            <person name="Perez M."/>
            <person name="Aroh O."/>
            <person name="Sun Y."/>
            <person name="Lan Y."/>
            <person name="Juniper S.K."/>
            <person name="Young C.R."/>
            <person name="Angers B."/>
            <person name="Qian P.Y."/>
        </authorList>
    </citation>
    <scope>NUCLEOTIDE SEQUENCE</scope>
    <source>
        <strain evidence="12">R07B-5</strain>
    </source>
</reference>
<dbReference type="PROSITE" id="PS00237">
    <property type="entry name" value="G_PROTEIN_RECEP_F1_1"/>
    <property type="match status" value="1"/>
</dbReference>
<evidence type="ECO:0000259" key="11">
    <source>
        <dbReference type="PROSITE" id="PS50262"/>
    </source>
</evidence>
<dbReference type="PANTHER" id="PTHR24228">
    <property type="entry name" value="B2 BRADYKININ RECEPTOR/ANGIOTENSIN II RECEPTOR"/>
    <property type="match status" value="1"/>
</dbReference>
<dbReference type="PRINTS" id="PR00237">
    <property type="entry name" value="GPCRRHODOPSN"/>
</dbReference>
<dbReference type="SUPFAM" id="SSF81321">
    <property type="entry name" value="Family A G protein-coupled receptor-like"/>
    <property type="match status" value="1"/>
</dbReference>
<evidence type="ECO:0000256" key="6">
    <source>
        <dbReference type="ARBA" id="ARBA00023136"/>
    </source>
</evidence>
<feature type="transmembrane region" description="Helical" evidence="10">
    <location>
        <begin position="63"/>
        <end position="86"/>
    </location>
</feature>
<evidence type="ECO:0000256" key="2">
    <source>
        <dbReference type="ARBA" id="ARBA00022475"/>
    </source>
</evidence>
<dbReference type="GO" id="GO:0004930">
    <property type="term" value="F:G protein-coupled receptor activity"/>
    <property type="evidence" value="ECO:0007669"/>
    <property type="project" value="UniProtKB-KW"/>
</dbReference>
<feature type="transmembrane region" description="Helical" evidence="10">
    <location>
        <begin position="143"/>
        <end position="163"/>
    </location>
</feature>
<evidence type="ECO:0000256" key="4">
    <source>
        <dbReference type="ARBA" id="ARBA00022989"/>
    </source>
</evidence>